<dbReference type="GO" id="GO:0005829">
    <property type="term" value="C:cytosol"/>
    <property type="evidence" value="ECO:0007669"/>
    <property type="project" value="TreeGrafter"/>
</dbReference>
<keyword evidence="9" id="KW-1185">Reference proteome</keyword>
<dbReference type="GO" id="GO:0044209">
    <property type="term" value="P:AMP salvage"/>
    <property type="evidence" value="ECO:0007669"/>
    <property type="project" value="UniProtKB-UniRule"/>
</dbReference>
<comment type="catalytic activity">
    <reaction evidence="6">
        <text>adenosine + ATP = AMP + ADP + H(+)</text>
        <dbReference type="Rhea" id="RHEA:20824"/>
        <dbReference type="ChEBI" id="CHEBI:15378"/>
        <dbReference type="ChEBI" id="CHEBI:16335"/>
        <dbReference type="ChEBI" id="CHEBI:30616"/>
        <dbReference type="ChEBI" id="CHEBI:456215"/>
        <dbReference type="ChEBI" id="CHEBI:456216"/>
        <dbReference type="EC" id="2.7.1.20"/>
    </reaction>
</comment>
<keyword evidence="2 6" id="KW-0808">Transferase</keyword>
<dbReference type="PANTHER" id="PTHR45769">
    <property type="entry name" value="ADENOSINE KINASE"/>
    <property type="match status" value="1"/>
</dbReference>
<dbReference type="GO" id="GO:0005634">
    <property type="term" value="C:nucleus"/>
    <property type="evidence" value="ECO:0007669"/>
    <property type="project" value="TreeGrafter"/>
</dbReference>
<comment type="function">
    <text evidence="6">ATP dependent phosphorylation of adenosine and other related nucleoside analogs to monophosphate derivatives.</text>
</comment>
<reference evidence="8" key="1">
    <citation type="submission" date="2023-08" db="EMBL/GenBank/DDBJ databases">
        <authorList>
            <person name="Chen Y."/>
            <person name="Shah S."/>
            <person name="Dougan E. K."/>
            <person name="Thang M."/>
            <person name="Chan C."/>
        </authorList>
    </citation>
    <scope>NUCLEOTIDE SEQUENCE</scope>
</reference>
<sequence length="224" mass="23635">MEGNVADVPNSPCQRLLCMGAPLLEIRAEVPQSFLDDFKLRGNAVVQVEGPMQTMLQDINRVCAEAERAPVYAAAGDATSTALAVQALLRQDPGYSAEAIRRSSHALVSLLGGVGRDQLGYKLQDYLKEAGVQPLFSEIVSEQTGWTAFLTPHRERDAAHERVSLAAPGEDEKRRGAEAGGGVPGDSGRRRQPVQVGPSALQSLGAGGSGGRGVCRGHIPDGLL</sequence>
<comment type="similarity">
    <text evidence="1 6">Belongs to the carbohydrate kinase PfkB family.</text>
</comment>
<evidence type="ECO:0000256" key="3">
    <source>
        <dbReference type="ARBA" id="ARBA00022741"/>
    </source>
</evidence>
<name>A0AA36IKX5_9DINO</name>
<dbReference type="PANTHER" id="PTHR45769:SF3">
    <property type="entry name" value="ADENOSINE KINASE"/>
    <property type="match status" value="1"/>
</dbReference>
<keyword evidence="6" id="KW-0460">Magnesium</keyword>
<evidence type="ECO:0000313" key="8">
    <source>
        <dbReference type="EMBL" id="CAJ1388626.1"/>
    </source>
</evidence>
<evidence type="ECO:0000256" key="7">
    <source>
        <dbReference type="SAM" id="MobiDB-lite"/>
    </source>
</evidence>
<dbReference type="Gene3D" id="3.40.1190.20">
    <property type="match status" value="1"/>
</dbReference>
<proteinExistence type="inferred from homology"/>
<evidence type="ECO:0000256" key="1">
    <source>
        <dbReference type="ARBA" id="ARBA00010688"/>
    </source>
</evidence>
<dbReference type="SUPFAM" id="SSF53613">
    <property type="entry name" value="Ribokinase-like"/>
    <property type="match status" value="1"/>
</dbReference>
<dbReference type="GO" id="GO:0006144">
    <property type="term" value="P:purine nucleobase metabolic process"/>
    <property type="evidence" value="ECO:0007669"/>
    <property type="project" value="TreeGrafter"/>
</dbReference>
<dbReference type="GO" id="GO:0006166">
    <property type="term" value="P:purine ribonucleoside salvage"/>
    <property type="evidence" value="ECO:0007669"/>
    <property type="project" value="UniProtKB-KW"/>
</dbReference>
<dbReference type="AlphaFoldDB" id="A0AA36IKX5"/>
<keyword evidence="3 6" id="KW-0547">Nucleotide-binding</keyword>
<dbReference type="GO" id="GO:0004001">
    <property type="term" value="F:adenosine kinase activity"/>
    <property type="evidence" value="ECO:0007669"/>
    <property type="project" value="UniProtKB-UniRule"/>
</dbReference>
<evidence type="ECO:0000256" key="2">
    <source>
        <dbReference type="ARBA" id="ARBA00022679"/>
    </source>
</evidence>
<comment type="caution">
    <text evidence="8">The sequence shown here is derived from an EMBL/GenBank/DDBJ whole genome shotgun (WGS) entry which is preliminary data.</text>
</comment>
<dbReference type="EC" id="2.7.1.20" evidence="6"/>
<dbReference type="Gene3D" id="3.30.1110.10">
    <property type="match status" value="1"/>
</dbReference>
<comment type="pathway">
    <text evidence="6">Purine metabolism; AMP biosynthesis via salvage pathway; AMP from adenosine: step 1/1.</text>
</comment>
<evidence type="ECO:0000256" key="5">
    <source>
        <dbReference type="ARBA" id="ARBA00022840"/>
    </source>
</evidence>
<protein>
    <recommendedName>
        <fullName evidence="6">Adenosine kinase</fullName>
        <shortName evidence="6">AK</shortName>
        <ecNumber evidence="6">2.7.1.20</ecNumber>
    </recommendedName>
    <alternativeName>
        <fullName evidence="6">Adenosine 5'-phosphotransferase</fullName>
    </alternativeName>
</protein>
<dbReference type="InterPro" id="IPR029056">
    <property type="entry name" value="Ribokinase-like"/>
</dbReference>
<evidence type="ECO:0000313" key="9">
    <source>
        <dbReference type="Proteomes" id="UP001178507"/>
    </source>
</evidence>
<gene>
    <name evidence="8" type="ORF">EVOR1521_LOCUS14451</name>
</gene>
<dbReference type="Proteomes" id="UP001178507">
    <property type="component" value="Unassembled WGS sequence"/>
</dbReference>
<keyword evidence="4 6" id="KW-0418">Kinase</keyword>
<accession>A0AA36IKX5</accession>
<keyword evidence="5 6" id="KW-0067">ATP-binding</keyword>
<dbReference type="EMBL" id="CAUJNA010001724">
    <property type="protein sequence ID" value="CAJ1388626.1"/>
    <property type="molecule type" value="Genomic_DNA"/>
</dbReference>
<organism evidence="8 9">
    <name type="scientific">Effrenium voratum</name>
    <dbReference type="NCBI Taxonomy" id="2562239"/>
    <lineage>
        <taxon>Eukaryota</taxon>
        <taxon>Sar</taxon>
        <taxon>Alveolata</taxon>
        <taxon>Dinophyceae</taxon>
        <taxon>Suessiales</taxon>
        <taxon>Symbiodiniaceae</taxon>
        <taxon>Effrenium</taxon>
    </lineage>
</organism>
<dbReference type="GO" id="GO:0005524">
    <property type="term" value="F:ATP binding"/>
    <property type="evidence" value="ECO:0007669"/>
    <property type="project" value="UniProtKB-UniRule"/>
</dbReference>
<evidence type="ECO:0000256" key="4">
    <source>
        <dbReference type="ARBA" id="ARBA00022777"/>
    </source>
</evidence>
<evidence type="ECO:0000256" key="6">
    <source>
        <dbReference type="RuleBase" id="RU368116"/>
    </source>
</evidence>
<comment type="cofactor">
    <cofactor evidence="6">
        <name>Mg(2+)</name>
        <dbReference type="ChEBI" id="CHEBI:18420"/>
    </cofactor>
</comment>
<feature type="region of interest" description="Disordered" evidence="7">
    <location>
        <begin position="157"/>
        <end position="213"/>
    </location>
</feature>
<keyword evidence="6" id="KW-0660">Purine salvage</keyword>
<dbReference type="InterPro" id="IPR001805">
    <property type="entry name" value="Adenokinase"/>
</dbReference>